<dbReference type="InterPro" id="IPR014017">
    <property type="entry name" value="DNA_helicase_UvrD-like_C"/>
</dbReference>
<dbReference type="GO" id="GO:0005524">
    <property type="term" value="F:ATP binding"/>
    <property type="evidence" value="ECO:0007669"/>
    <property type="project" value="UniProtKB-UniRule"/>
</dbReference>
<dbReference type="InterPro" id="IPR013986">
    <property type="entry name" value="DExx_box_DNA_helicase_dom_sf"/>
</dbReference>
<dbReference type="GO" id="GO:0003677">
    <property type="term" value="F:DNA binding"/>
    <property type="evidence" value="ECO:0007669"/>
    <property type="project" value="UniProtKB-KW"/>
</dbReference>
<feature type="domain" description="UvrD-like helicase ATP-binding" evidence="13">
    <location>
        <begin position="11"/>
        <end position="436"/>
    </location>
</feature>
<proteinExistence type="inferred from homology"/>
<accession>L9XVN9</accession>
<keyword evidence="5 11" id="KW-0067">ATP-binding</keyword>
<evidence type="ECO:0000256" key="2">
    <source>
        <dbReference type="ARBA" id="ARBA00022741"/>
    </source>
</evidence>
<dbReference type="Pfam" id="PF00580">
    <property type="entry name" value="UvrD-helicase"/>
    <property type="match status" value="2"/>
</dbReference>
<reference evidence="14 15" key="1">
    <citation type="journal article" date="2014" name="PLoS Genet.">
        <title>Phylogenetically driven sequencing of extremely halophilic archaea reveals strategies for static and dynamic osmo-response.</title>
        <authorList>
            <person name="Becker E.A."/>
            <person name="Seitzer P.M."/>
            <person name="Tritt A."/>
            <person name="Larsen D."/>
            <person name="Krusor M."/>
            <person name="Yao A.I."/>
            <person name="Wu D."/>
            <person name="Madern D."/>
            <person name="Eisen J.A."/>
            <person name="Darling A.E."/>
            <person name="Facciotti M.T."/>
        </authorList>
    </citation>
    <scope>NUCLEOTIDE SEQUENCE [LARGE SCALE GENOMIC DNA]</scope>
    <source>
        <strain evidence="14 15">DSM 18795</strain>
    </source>
</reference>
<evidence type="ECO:0000256" key="7">
    <source>
        <dbReference type="ARBA" id="ARBA00023235"/>
    </source>
</evidence>
<dbReference type="PANTHER" id="PTHR11070:SF2">
    <property type="entry name" value="ATP-DEPENDENT DNA HELICASE SRS2"/>
    <property type="match status" value="1"/>
</dbReference>
<feature type="non-terminal residue" evidence="14">
    <location>
        <position position="556"/>
    </location>
</feature>
<dbReference type="InterPro" id="IPR027417">
    <property type="entry name" value="P-loop_NTPase"/>
</dbReference>
<comment type="catalytic activity">
    <reaction evidence="8">
        <text>Couples ATP hydrolysis with the unwinding of duplex DNA by translocating in the 3'-5' direction.</text>
        <dbReference type="EC" id="5.6.2.4"/>
    </reaction>
</comment>
<organism evidence="14 15">
    <name type="scientific">Natronococcus jeotgali DSM 18795</name>
    <dbReference type="NCBI Taxonomy" id="1227498"/>
    <lineage>
        <taxon>Archaea</taxon>
        <taxon>Methanobacteriati</taxon>
        <taxon>Methanobacteriota</taxon>
        <taxon>Stenosarchaea group</taxon>
        <taxon>Halobacteria</taxon>
        <taxon>Halobacteriales</taxon>
        <taxon>Natrialbaceae</taxon>
        <taxon>Natronococcus</taxon>
    </lineage>
</organism>
<dbReference type="Gene3D" id="3.40.50.300">
    <property type="entry name" value="P-loop containing nucleotide triphosphate hydrolases"/>
    <property type="match status" value="3"/>
</dbReference>
<sequence>MDSASPPAEPIEPRGRQRDVIESDRACTSVDAGAGTGKTTTMLLRVERAIERGEVDPEDVLVVTFANEAAASIREAVAERLEPDVAAAITVSTYHSLCHRLVREYAYYLGYSPEFEVVTERKRRRIVGRLLAEREYAFAATSVGDGSPADLADAVDRFVATMSREDIAPADLRERLPDTRTLELCQEFVHWLERRAEEVLSFDNEALRYFNREEHLEAAREGLVEYGTLISYCREKIAEAPAAFREDEVVRDVDGYLRVLQRCVTNVYEALDLDEPTTRQLPRALFGNRIGGTGTDRIEQTPFGRLKHYVEYLRLARHYAEVYADYHETLERERAFDFDELVRTATDLLADGAVADEIAGQWEQVYCDEFQDTDATQFELIAELTDGPGRPDLLAIGDKDQAIYGWRGTDRRGLDRLAERYDDHEGIELELNFRSRQEILELTNRCAYADGSKTLRENGREHGTYEADDPPDRVVKVESDELDDPTAEQVATTVSRLLNGTCENVPERSLEDVAVIVRTNRHARLVADALRERRIPHERSGSPRGRIAPGIRTLLS</sequence>
<comment type="caution">
    <text evidence="14">The sequence shown here is derived from an EMBL/GenBank/DDBJ whole genome shotgun (WGS) entry which is preliminary data.</text>
</comment>
<dbReference type="STRING" id="1227498.C492_02582"/>
<evidence type="ECO:0000256" key="4">
    <source>
        <dbReference type="ARBA" id="ARBA00022806"/>
    </source>
</evidence>
<evidence type="ECO:0000256" key="10">
    <source>
        <dbReference type="ARBA" id="ARBA00048988"/>
    </source>
</evidence>
<dbReference type="Pfam" id="PF13361">
    <property type="entry name" value="UvrD_C"/>
    <property type="match status" value="1"/>
</dbReference>
<dbReference type="RefSeq" id="WP_008420214.1">
    <property type="nucleotide sequence ID" value="NZ_AOIA01000021.1"/>
</dbReference>
<dbReference type="InterPro" id="IPR000212">
    <property type="entry name" value="DNA_helicase_UvrD/REP"/>
</dbReference>
<evidence type="ECO:0000256" key="9">
    <source>
        <dbReference type="ARBA" id="ARBA00034808"/>
    </source>
</evidence>
<feature type="region of interest" description="Disordered" evidence="12">
    <location>
        <begin position="535"/>
        <end position="556"/>
    </location>
</feature>
<evidence type="ECO:0000256" key="1">
    <source>
        <dbReference type="ARBA" id="ARBA00009922"/>
    </source>
</evidence>
<dbReference type="Proteomes" id="UP000011531">
    <property type="component" value="Unassembled WGS sequence"/>
</dbReference>
<evidence type="ECO:0000313" key="15">
    <source>
        <dbReference type="Proteomes" id="UP000011531"/>
    </source>
</evidence>
<dbReference type="EC" id="5.6.2.4" evidence="9"/>
<dbReference type="SUPFAM" id="SSF52540">
    <property type="entry name" value="P-loop containing nucleoside triphosphate hydrolases"/>
    <property type="match status" value="1"/>
</dbReference>
<keyword evidence="4 11" id="KW-0347">Helicase</keyword>
<evidence type="ECO:0000256" key="6">
    <source>
        <dbReference type="ARBA" id="ARBA00023125"/>
    </source>
</evidence>
<evidence type="ECO:0000256" key="11">
    <source>
        <dbReference type="PROSITE-ProRule" id="PRU00560"/>
    </source>
</evidence>
<evidence type="ECO:0000256" key="5">
    <source>
        <dbReference type="ARBA" id="ARBA00022840"/>
    </source>
</evidence>
<dbReference type="GO" id="GO:0016787">
    <property type="term" value="F:hydrolase activity"/>
    <property type="evidence" value="ECO:0007669"/>
    <property type="project" value="UniProtKB-UniRule"/>
</dbReference>
<keyword evidence="3 11" id="KW-0378">Hydrolase</keyword>
<dbReference type="GO" id="GO:0000725">
    <property type="term" value="P:recombinational repair"/>
    <property type="evidence" value="ECO:0007669"/>
    <property type="project" value="TreeGrafter"/>
</dbReference>
<dbReference type="InterPro" id="IPR014016">
    <property type="entry name" value="UvrD-like_ATP-bd"/>
</dbReference>
<evidence type="ECO:0000256" key="12">
    <source>
        <dbReference type="SAM" id="MobiDB-lite"/>
    </source>
</evidence>
<protein>
    <recommendedName>
        <fullName evidence="9">DNA 3'-5' helicase</fullName>
        <ecNumber evidence="9">5.6.2.4</ecNumber>
    </recommendedName>
</protein>
<evidence type="ECO:0000313" key="14">
    <source>
        <dbReference type="EMBL" id="ELY65840.1"/>
    </source>
</evidence>
<dbReference type="EMBL" id="AOIA01000021">
    <property type="protein sequence ID" value="ELY65840.1"/>
    <property type="molecule type" value="Genomic_DNA"/>
</dbReference>
<feature type="binding site" evidence="11">
    <location>
        <begin position="32"/>
        <end position="39"/>
    </location>
    <ligand>
        <name>ATP</name>
        <dbReference type="ChEBI" id="CHEBI:30616"/>
    </ligand>
</feature>
<dbReference type="Gene3D" id="1.10.10.160">
    <property type="match status" value="1"/>
</dbReference>
<evidence type="ECO:0000256" key="3">
    <source>
        <dbReference type="ARBA" id="ARBA00022801"/>
    </source>
</evidence>
<comment type="catalytic activity">
    <reaction evidence="10">
        <text>ATP + H2O = ADP + phosphate + H(+)</text>
        <dbReference type="Rhea" id="RHEA:13065"/>
        <dbReference type="ChEBI" id="CHEBI:15377"/>
        <dbReference type="ChEBI" id="CHEBI:15378"/>
        <dbReference type="ChEBI" id="CHEBI:30616"/>
        <dbReference type="ChEBI" id="CHEBI:43474"/>
        <dbReference type="ChEBI" id="CHEBI:456216"/>
        <dbReference type="EC" id="5.6.2.4"/>
    </reaction>
</comment>
<evidence type="ECO:0000259" key="13">
    <source>
        <dbReference type="PROSITE" id="PS51198"/>
    </source>
</evidence>
<keyword evidence="6" id="KW-0238">DNA-binding</keyword>
<evidence type="ECO:0000256" key="8">
    <source>
        <dbReference type="ARBA" id="ARBA00034617"/>
    </source>
</evidence>
<dbReference type="PROSITE" id="PS51198">
    <property type="entry name" value="UVRD_HELICASE_ATP_BIND"/>
    <property type="match status" value="1"/>
</dbReference>
<dbReference type="PANTHER" id="PTHR11070">
    <property type="entry name" value="UVRD / RECB / PCRA DNA HELICASE FAMILY MEMBER"/>
    <property type="match status" value="1"/>
</dbReference>
<gene>
    <name evidence="14" type="ORF">C492_02582</name>
</gene>
<comment type="similarity">
    <text evidence="1">Belongs to the helicase family. UvrD subfamily.</text>
</comment>
<keyword evidence="15" id="KW-1185">Reference proteome</keyword>
<keyword evidence="2 11" id="KW-0547">Nucleotide-binding</keyword>
<keyword evidence="7" id="KW-0413">Isomerase</keyword>
<dbReference type="AlphaFoldDB" id="L9XVN9"/>
<dbReference type="GO" id="GO:0043138">
    <property type="term" value="F:3'-5' DNA helicase activity"/>
    <property type="evidence" value="ECO:0007669"/>
    <property type="project" value="UniProtKB-EC"/>
</dbReference>
<dbReference type="OrthoDB" id="203178at2157"/>
<name>L9XVN9_9EURY</name>